<evidence type="ECO:0000256" key="1">
    <source>
        <dbReference type="ARBA" id="ARBA00022603"/>
    </source>
</evidence>
<dbReference type="HOGENOM" id="CLU_111961_0_0_9"/>
<keyword evidence="2 4" id="KW-0808">Transferase</keyword>
<evidence type="ECO:0000256" key="2">
    <source>
        <dbReference type="ARBA" id="ARBA00022679"/>
    </source>
</evidence>
<reference evidence="5 6" key="1">
    <citation type="submission" date="2014-08" db="EMBL/GenBank/DDBJ databases">
        <title>Complete genome of a marine bacteria Jeotgalibacillus malaysiensis.</title>
        <authorList>
            <person name="Yaakop A.S."/>
            <person name="Chan K.-G."/>
            <person name="Goh K.M."/>
        </authorList>
    </citation>
    <scope>NUCLEOTIDE SEQUENCE [LARGE SCALE GENOMIC DNA]</scope>
    <source>
        <strain evidence="5 6">D5</strain>
    </source>
</reference>
<evidence type="ECO:0000256" key="4">
    <source>
        <dbReference type="HAMAP-Rule" id="MF_02100"/>
    </source>
</evidence>
<keyword evidence="1 4" id="KW-0489">Methyltransferase</keyword>
<evidence type="ECO:0000256" key="3">
    <source>
        <dbReference type="ARBA" id="ARBA00022691"/>
    </source>
</evidence>
<dbReference type="AlphaFoldDB" id="A0A0B5AUK9"/>
<dbReference type="Gene3D" id="3.40.50.150">
    <property type="entry name" value="Vaccinia Virus protein VP39"/>
    <property type="match status" value="1"/>
</dbReference>
<dbReference type="GO" id="GO:0008757">
    <property type="term" value="F:S-adenosylmethionine-dependent methyltransferase activity"/>
    <property type="evidence" value="ECO:0007669"/>
    <property type="project" value="UniProtKB-UniRule"/>
</dbReference>
<proteinExistence type="inferred from homology"/>
<keyword evidence="6" id="KW-1185">Reference proteome</keyword>
<sequence length="211" mass="23995">MGREFVEIFDEWADSYDASVSGQDEEYAAVFEHYDAILEEVAAKASGHTLEFGPGTGNLTEKLLVKGLNVTAYEPNNAMRIRTQERFPALNISDGDFLAFELNEQPETFVSTYAFHHLTDEEKAKAAKIYSSKLQAGGQIVFADTIFETEEAKLAQWKKVEQQGYHNLLEDLKREYYTTIPVMNELLDEAGFSTSFTRLNEYVWLIHAVKK</sequence>
<dbReference type="BioCyc" id="JESP1508404:G14D9-12361-MONOMER"/>
<dbReference type="Pfam" id="PF13489">
    <property type="entry name" value="Methyltransf_23"/>
    <property type="match status" value="1"/>
</dbReference>
<dbReference type="STRING" id="1508404.JMA_30800"/>
<feature type="binding site" evidence="4">
    <location>
        <position position="53"/>
    </location>
    <ligand>
        <name>S-adenosyl-L-methionine</name>
        <dbReference type="ChEBI" id="CHEBI:59789"/>
    </ligand>
</feature>
<evidence type="ECO:0000313" key="6">
    <source>
        <dbReference type="Proteomes" id="UP000031449"/>
    </source>
</evidence>
<dbReference type="GO" id="GO:0032259">
    <property type="term" value="P:methylation"/>
    <property type="evidence" value="ECO:0007669"/>
    <property type="project" value="UniProtKB-KW"/>
</dbReference>
<accession>A0A0B5AUK9</accession>
<gene>
    <name evidence="5" type="ORF">JMA_30800</name>
</gene>
<dbReference type="SUPFAM" id="SSF53335">
    <property type="entry name" value="S-adenosyl-L-methionine-dependent methyltransferases"/>
    <property type="match status" value="1"/>
</dbReference>
<feature type="binding site" evidence="4">
    <location>
        <position position="96"/>
    </location>
    <ligand>
        <name>S-adenosyl-L-methionine</name>
        <dbReference type="ChEBI" id="CHEBI:59789"/>
    </ligand>
</feature>
<keyword evidence="3 4" id="KW-0949">S-adenosyl-L-methionine</keyword>
<dbReference type="HAMAP" id="MF_02100">
    <property type="entry name" value="Methyltr_YrrT"/>
    <property type="match status" value="1"/>
</dbReference>
<dbReference type="PANTHER" id="PTHR43861">
    <property type="entry name" value="TRANS-ACONITATE 2-METHYLTRANSFERASE-RELATED"/>
    <property type="match status" value="1"/>
</dbReference>
<dbReference type="PANTHER" id="PTHR43861:SF1">
    <property type="entry name" value="TRANS-ACONITATE 2-METHYLTRANSFERASE"/>
    <property type="match status" value="1"/>
</dbReference>
<dbReference type="InterPro" id="IPR029063">
    <property type="entry name" value="SAM-dependent_MTases_sf"/>
</dbReference>
<dbReference type="OrthoDB" id="465705at2"/>
<name>A0A0B5AUK9_9BACL</name>
<dbReference type="EMBL" id="CP009416">
    <property type="protein sequence ID" value="AJD92397.1"/>
    <property type="molecule type" value="Genomic_DNA"/>
</dbReference>
<feature type="binding site" evidence="4">
    <location>
        <position position="74"/>
    </location>
    <ligand>
        <name>S-adenosyl-L-methionine</name>
        <dbReference type="ChEBI" id="CHEBI:59789"/>
    </ligand>
</feature>
<comment type="function">
    <text evidence="4">Could be a S-adenosyl-L-methionine-dependent methyltransferase.</text>
</comment>
<dbReference type="InterPro" id="IPR023553">
    <property type="entry name" value="Uncharacterised_MeTfrase_YrrT"/>
</dbReference>
<comment type="similarity">
    <text evidence="4">Belongs to the methyltransferase superfamily. YrrT family.</text>
</comment>
<protein>
    <recommendedName>
        <fullName evidence="4">Uncharacterized methyltransferase JMA_30800</fullName>
        <ecNumber evidence="4">2.1.1.-</ecNumber>
    </recommendedName>
</protein>
<dbReference type="Proteomes" id="UP000031449">
    <property type="component" value="Chromosome"/>
</dbReference>
<dbReference type="EC" id="2.1.1.-" evidence="4"/>
<evidence type="ECO:0000313" key="5">
    <source>
        <dbReference type="EMBL" id="AJD92397.1"/>
    </source>
</evidence>
<dbReference type="KEGG" id="jeo:JMA_30800"/>
<organism evidence="5 6">
    <name type="scientific">Jeotgalibacillus malaysiensis</name>
    <dbReference type="NCBI Taxonomy" id="1508404"/>
    <lineage>
        <taxon>Bacteria</taxon>
        <taxon>Bacillati</taxon>
        <taxon>Bacillota</taxon>
        <taxon>Bacilli</taxon>
        <taxon>Bacillales</taxon>
        <taxon>Caryophanaceae</taxon>
        <taxon>Jeotgalibacillus</taxon>
    </lineage>
</organism>